<name>A0ABS2UIJ6_9ACTN</name>
<feature type="transmembrane region" description="Helical" evidence="1">
    <location>
        <begin position="35"/>
        <end position="56"/>
    </location>
</feature>
<protein>
    <recommendedName>
        <fullName evidence="4">Integral membrane protein</fullName>
    </recommendedName>
</protein>
<evidence type="ECO:0008006" key="4">
    <source>
        <dbReference type="Google" id="ProtNLM"/>
    </source>
</evidence>
<dbReference type="EMBL" id="JAFEJA010000001">
    <property type="protein sequence ID" value="MBM9617416.1"/>
    <property type="molecule type" value="Genomic_DNA"/>
</dbReference>
<dbReference type="RefSeq" id="WP_205371805.1">
    <property type="nucleotide sequence ID" value="NZ_JAFEJA010000001.1"/>
</dbReference>
<organism evidence="2 3">
    <name type="scientific">Streptomyces zhihengii</name>
    <dbReference type="NCBI Taxonomy" id="1818004"/>
    <lineage>
        <taxon>Bacteria</taxon>
        <taxon>Bacillati</taxon>
        <taxon>Actinomycetota</taxon>
        <taxon>Actinomycetes</taxon>
        <taxon>Kitasatosporales</taxon>
        <taxon>Streptomycetaceae</taxon>
        <taxon>Streptomyces</taxon>
    </lineage>
</organism>
<accession>A0ABS2UIJ6</accession>
<feature type="transmembrane region" description="Helical" evidence="1">
    <location>
        <begin position="12"/>
        <end position="29"/>
    </location>
</feature>
<keyword evidence="1" id="KW-1133">Transmembrane helix</keyword>
<dbReference type="Proteomes" id="UP000664109">
    <property type="component" value="Unassembled WGS sequence"/>
</dbReference>
<evidence type="ECO:0000256" key="1">
    <source>
        <dbReference type="SAM" id="Phobius"/>
    </source>
</evidence>
<feature type="transmembrane region" description="Helical" evidence="1">
    <location>
        <begin position="63"/>
        <end position="82"/>
    </location>
</feature>
<proteinExistence type="predicted"/>
<gene>
    <name evidence="2" type="ORF">JE024_01450</name>
</gene>
<evidence type="ECO:0000313" key="2">
    <source>
        <dbReference type="EMBL" id="MBM9617416.1"/>
    </source>
</evidence>
<keyword evidence="3" id="KW-1185">Reference proteome</keyword>
<reference evidence="2 3" key="1">
    <citation type="journal article" date="2016" name="Arch. Microbiol.">
        <title>Streptomyces zhihengii sp. nov., isolated from rhizospheric soil of Psammosilene tunicoides.</title>
        <authorList>
            <person name="Huang M.J."/>
            <person name="Fei J.J."/>
            <person name="Salam N."/>
            <person name="Kim C.J."/>
            <person name="Hozzein W.N."/>
            <person name="Xiao M."/>
            <person name="Huang H.Q."/>
            <person name="Li W.J."/>
        </authorList>
    </citation>
    <scope>NUCLEOTIDE SEQUENCE [LARGE SCALE GENOMIC DNA]</scope>
    <source>
        <strain evidence="2 3">YIM T102</strain>
    </source>
</reference>
<evidence type="ECO:0000313" key="3">
    <source>
        <dbReference type="Proteomes" id="UP000664109"/>
    </source>
</evidence>
<keyword evidence="1" id="KW-0812">Transmembrane</keyword>
<comment type="caution">
    <text evidence="2">The sequence shown here is derived from an EMBL/GenBank/DDBJ whole genome shotgun (WGS) entry which is preliminary data.</text>
</comment>
<keyword evidence="1" id="KW-0472">Membrane</keyword>
<feature type="transmembrane region" description="Helical" evidence="1">
    <location>
        <begin position="120"/>
        <end position="144"/>
    </location>
</feature>
<sequence>MGAGSALRLTHAAVFAAVCVVVSGLGHALSSRCPLPPYTLCLAFLLTGAGGWLLWLLPRRAPVALGASTLGQLALHALFAAAHPCPRNGGAPAGGHHHAPLPVLPPGAEDPSLHTAHEGMVPAASVMMTAVHLLAGLLCGWWLWRGEVAADGLVRSLSLFVSSRLRVVVHAVRGWTVPETVTPLVDAPRPVLPRALLVLRWVPRRGPPCPA</sequence>